<dbReference type="HOGENOM" id="CLU_1442489_0_0_1"/>
<keyword evidence="1" id="KW-0472">Membrane</keyword>
<evidence type="ECO:0000256" key="1">
    <source>
        <dbReference type="SAM" id="Phobius"/>
    </source>
</evidence>
<keyword evidence="4" id="KW-1185">Reference proteome</keyword>
<keyword evidence="1" id="KW-1133">Transmembrane helix</keyword>
<feature type="signal peptide" evidence="2">
    <location>
        <begin position="1"/>
        <end position="20"/>
    </location>
</feature>
<sequence length="188" mass="21140">MDRLRMLMVLSVLSLGAVSANSFKPFVENDCGFADREDLHFMCHGEISDQFEDDWDKVSPPMGTVYSIWQTSHDLVAMAAFYDRVLFEYDTIMIDPAGARVEVKHNNGDYHTIRMPKSQVFCFNTELPFVSALLHTCLGQDHVLREPRHTILFYASPEGAIEAANMISSSLILTLLTVLLVAVAKPIQ</sequence>
<proteinExistence type="predicted"/>
<gene>
    <name evidence="3" type="primary">Dgri\GH18134</name>
    <name evidence="3" type="ORF">Dgri_GH18134</name>
</gene>
<accession>B4JGL4</accession>
<dbReference type="PhylomeDB" id="B4JGL4"/>
<dbReference type="Proteomes" id="UP000001070">
    <property type="component" value="Unassembled WGS sequence"/>
</dbReference>
<name>B4JGL4_DROGR</name>
<keyword evidence="2" id="KW-0732">Signal</keyword>
<dbReference type="AlphaFoldDB" id="B4JGL4"/>
<feature type="transmembrane region" description="Helical" evidence="1">
    <location>
        <begin position="166"/>
        <end position="184"/>
    </location>
</feature>
<feature type="chain" id="PRO_5002812065" evidence="2">
    <location>
        <begin position="21"/>
        <end position="188"/>
    </location>
</feature>
<keyword evidence="1" id="KW-0812">Transmembrane</keyword>
<organism evidence="4">
    <name type="scientific">Drosophila grimshawi</name>
    <name type="common">Hawaiian fruit fly</name>
    <name type="synonym">Idiomyia grimshawi</name>
    <dbReference type="NCBI Taxonomy" id="7222"/>
    <lineage>
        <taxon>Eukaryota</taxon>
        <taxon>Metazoa</taxon>
        <taxon>Ecdysozoa</taxon>
        <taxon>Arthropoda</taxon>
        <taxon>Hexapoda</taxon>
        <taxon>Insecta</taxon>
        <taxon>Pterygota</taxon>
        <taxon>Neoptera</taxon>
        <taxon>Endopterygota</taxon>
        <taxon>Diptera</taxon>
        <taxon>Brachycera</taxon>
        <taxon>Muscomorpha</taxon>
        <taxon>Ephydroidea</taxon>
        <taxon>Drosophilidae</taxon>
        <taxon>Drosophila</taxon>
        <taxon>Hawaiian Drosophila</taxon>
    </lineage>
</organism>
<reference evidence="3 4" key="1">
    <citation type="journal article" date="2007" name="Nature">
        <title>Evolution of genes and genomes on the Drosophila phylogeny.</title>
        <authorList>
            <consortium name="Drosophila 12 Genomes Consortium"/>
            <person name="Clark A.G."/>
            <person name="Eisen M.B."/>
            <person name="Smith D.R."/>
            <person name="Bergman C.M."/>
            <person name="Oliver B."/>
            <person name="Markow T.A."/>
            <person name="Kaufman T.C."/>
            <person name="Kellis M."/>
            <person name="Gelbart W."/>
            <person name="Iyer V.N."/>
            <person name="Pollard D.A."/>
            <person name="Sackton T.B."/>
            <person name="Larracuente A.M."/>
            <person name="Singh N.D."/>
            <person name="Abad J.P."/>
            <person name="Abt D.N."/>
            <person name="Adryan B."/>
            <person name="Aguade M."/>
            <person name="Akashi H."/>
            <person name="Anderson W.W."/>
            <person name="Aquadro C.F."/>
            <person name="Ardell D.H."/>
            <person name="Arguello R."/>
            <person name="Artieri C.G."/>
            <person name="Barbash D.A."/>
            <person name="Barker D."/>
            <person name="Barsanti P."/>
            <person name="Batterham P."/>
            <person name="Batzoglou S."/>
            <person name="Begun D."/>
            <person name="Bhutkar A."/>
            <person name="Blanco E."/>
            <person name="Bosak S.A."/>
            <person name="Bradley R.K."/>
            <person name="Brand A.D."/>
            <person name="Brent M.R."/>
            <person name="Brooks A.N."/>
            <person name="Brown R.H."/>
            <person name="Butlin R.K."/>
            <person name="Caggese C."/>
            <person name="Calvi B.R."/>
            <person name="Bernardo de Carvalho A."/>
            <person name="Caspi A."/>
            <person name="Castrezana S."/>
            <person name="Celniker S.E."/>
            <person name="Chang J.L."/>
            <person name="Chapple C."/>
            <person name="Chatterji S."/>
            <person name="Chinwalla A."/>
            <person name="Civetta A."/>
            <person name="Clifton S.W."/>
            <person name="Comeron J.M."/>
            <person name="Costello J.C."/>
            <person name="Coyne J.A."/>
            <person name="Daub J."/>
            <person name="David R.G."/>
            <person name="Delcher A.L."/>
            <person name="Delehaunty K."/>
            <person name="Do C.B."/>
            <person name="Ebling H."/>
            <person name="Edwards K."/>
            <person name="Eickbush T."/>
            <person name="Evans J.D."/>
            <person name="Filipski A."/>
            <person name="Findeiss S."/>
            <person name="Freyhult E."/>
            <person name="Fulton L."/>
            <person name="Fulton R."/>
            <person name="Garcia A.C."/>
            <person name="Gardiner A."/>
            <person name="Garfield D.A."/>
            <person name="Garvin B.E."/>
            <person name="Gibson G."/>
            <person name="Gilbert D."/>
            <person name="Gnerre S."/>
            <person name="Godfrey J."/>
            <person name="Good R."/>
            <person name="Gotea V."/>
            <person name="Gravely B."/>
            <person name="Greenberg A.J."/>
            <person name="Griffiths-Jones S."/>
            <person name="Gross S."/>
            <person name="Guigo R."/>
            <person name="Gustafson E.A."/>
            <person name="Haerty W."/>
            <person name="Hahn M.W."/>
            <person name="Halligan D.L."/>
            <person name="Halpern A.L."/>
            <person name="Halter G.M."/>
            <person name="Han M.V."/>
            <person name="Heger A."/>
            <person name="Hillier L."/>
            <person name="Hinrichs A.S."/>
            <person name="Holmes I."/>
            <person name="Hoskins R.A."/>
            <person name="Hubisz M.J."/>
            <person name="Hultmark D."/>
            <person name="Huntley M.A."/>
            <person name="Jaffe D.B."/>
            <person name="Jagadeeshan S."/>
            <person name="Jeck W.R."/>
            <person name="Johnson J."/>
            <person name="Jones C.D."/>
            <person name="Jordan W.C."/>
            <person name="Karpen G.H."/>
            <person name="Kataoka E."/>
            <person name="Keightley P.D."/>
            <person name="Kheradpour P."/>
            <person name="Kirkness E.F."/>
            <person name="Koerich L.B."/>
            <person name="Kristiansen K."/>
            <person name="Kudrna D."/>
            <person name="Kulathinal R.J."/>
            <person name="Kumar S."/>
            <person name="Kwok R."/>
            <person name="Lander E."/>
            <person name="Langley C.H."/>
            <person name="Lapoint R."/>
            <person name="Lazzaro B.P."/>
            <person name="Lee S.J."/>
            <person name="Levesque L."/>
            <person name="Li R."/>
            <person name="Lin C.F."/>
            <person name="Lin M.F."/>
            <person name="Lindblad-Toh K."/>
            <person name="Llopart A."/>
            <person name="Long M."/>
            <person name="Low L."/>
            <person name="Lozovsky E."/>
            <person name="Lu J."/>
            <person name="Luo M."/>
            <person name="Machado C.A."/>
            <person name="Makalowski W."/>
            <person name="Marzo M."/>
            <person name="Matsuda M."/>
            <person name="Matzkin L."/>
            <person name="McAllister B."/>
            <person name="McBride C.S."/>
            <person name="McKernan B."/>
            <person name="McKernan K."/>
            <person name="Mendez-Lago M."/>
            <person name="Minx P."/>
            <person name="Mollenhauer M.U."/>
            <person name="Montooth K."/>
            <person name="Mount S.M."/>
            <person name="Mu X."/>
            <person name="Myers E."/>
            <person name="Negre B."/>
            <person name="Newfeld S."/>
            <person name="Nielsen R."/>
            <person name="Noor M.A."/>
            <person name="O'Grady P."/>
            <person name="Pachter L."/>
            <person name="Papaceit M."/>
            <person name="Parisi M.J."/>
            <person name="Parisi M."/>
            <person name="Parts L."/>
            <person name="Pedersen J.S."/>
            <person name="Pesole G."/>
            <person name="Phillippy A.M."/>
            <person name="Ponting C.P."/>
            <person name="Pop M."/>
            <person name="Porcelli D."/>
            <person name="Powell J.R."/>
            <person name="Prohaska S."/>
            <person name="Pruitt K."/>
            <person name="Puig M."/>
            <person name="Quesneville H."/>
            <person name="Ram K.R."/>
            <person name="Rand D."/>
            <person name="Rasmussen M.D."/>
            <person name="Reed L.K."/>
            <person name="Reenan R."/>
            <person name="Reily A."/>
            <person name="Remington K.A."/>
            <person name="Rieger T.T."/>
            <person name="Ritchie M.G."/>
            <person name="Robin C."/>
            <person name="Rogers Y.H."/>
            <person name="Rohde C."/>
            <person name="Rozas J."/>
            <person name="Rubenfield M.J."/>
            <person name="Ruiz A."/>
            <person name="Russo S."/>
            <person name="Salzberg S.L."/>
            <person name="Sanchez-Gracia A."/>
            <person name="Saranga D.J."/>
            <person name="Sato H."/>
            <person name="Schaeffer S.W."/>
            <person name="Schatz M.C."/>
            <person name="Schlenke T."/>
            <person name="Schwartz R."/>
            <person name="Segarra C."/>
            <person name="Singh R.S."/>
            <person name="Sirot L."/>
            <person name="Sirota M."/>
            <person name="Sisneros N.B."/>
            <person name="Smith C.D."/>
            <person name="Smith T.F."/>
            <person name="Spieth J."/>
            <person name="Stage D.E."/>
            <person name="Stark A."/>
            <person name="Stephan W."/>
            <person name="Strausberg R.L."/>
            <person name="Strempel S."/>
            <person name="Sturgill D."/>
            <person name="Sutton G."/>
            <person name="Sutton G.G."/>
            <person name="Tao W."/>
            <person name="Teichmann S."/>
            <person name="Tobari Y.N."/>
            <person name="Tomimura Y."/>
            <person name="Tsolas J.M."/>
            <person name="Valente V.L."/>
            <person name="Venter E."/>
            <person name="Venter J.C."/>
            <person name="Vicario S."/>
            <person name="Vieira F.G."/>
            <person name="Vilella A.J."/>
            <person name="Villasante A."/>
            <person name="Walenz B."/>
            <person name="Wang J."/>
            <person name="Wasserman M."/>
            <person name="Watts T."/>
            <person name="Wilson D."/>
            <person name="Wilson R.K."/>
            <person name="Wing R.A."/>
            <person name="Wolfner M.F."/>
            <person name="Wong A."/>
            <person name="Wong G.K."/>
            <person name="Wu C.I."/>
            <person name="Wu G."/>
            <person name="Yamamoto D."/>
            <person name="Yang H.P."/>
            <person name="Yang S.P."/>
            <person name="Yorke J.A."/>
            <person name="Yoshida K."/>
            <person name="Zdobnov E."/>
            <person name="Zhang P."/>
            <person name="Zhang Y."/>
            <person name="Zimin A.V."/>
            <person name="Baldwin J."/>
            <person name="Abdouelleil A."/>
            <person name="Abdulkadir J."/>
            <person name="Abebe A."/>
            <person name="Abera B."/>
            <person name="Abreu J."/>
            <person name="Acer S.C."/>
            <person name="Aftuck L."/>
            <person name="Alexander A."/>
            <person name="An P."/>
            <person name="Anderson E."/>
            <person name="Anderson S."/>
            <person name="Arachi H."/>
            <person name="Azer M."/>
            <person name="Bachantsang P."/>
            <person name="Barry A."/>
            <person name="Bayul T."/>
            <person name="Berlin A."/>
            <person name="Bessette D."/>
            <person name="Bloom T."/>
            <person name="Blye J."/>
            <person name="Boguslavskiy L."/>
            <person name="Bonnet C."/>
            <person name="Boukhgalter B."/>
            <person name="Bourzgui I."/>
            <person name="Brown A."/>
            <person name="Cahill P."/>
            <person name="Channer S."/>
            <person name="Cheshatsang Y."/>
            <person name="Chuda L."/>
            <person name="Citroen M."/>
            <person name="Collymore A."/>
            <person name="Cooke P."/>
            <person name="Costello M."/>
            <person name="D'Aco K."/>
            <person name="Daza R."/>
            <person name="De Haan G."/>
            <person name="DeGray S."/>
            <person name="DeMaso C."/>
            <person name="Dhargay N."/>
            <person name="Dooley K."/>
            <person name="Dooley E."/>
            <person name="Doricent M."/>
            <person name="Dorje P."/>
            <person name="Dorjee K."/>
            <person name="Dupes A."/>
            <person name="Elong R."/>
            <person name="Falk J."/>
            <person name="Farina A."/>
            <person name="Faro S."/>
            <person name="Ferguson D."/>
            <person name="Fisher S."/>
            <person name="Foley C.D."/>
            <person name="Franke A."/>
            <person name="Friedrich D."/>
            <person name="Gadbois L."/>
            <person name="Gearin G."/>
            <person name="Gearin C.R."/>
            <person name="Giannoukos G."/>
            <person name="Goode T."/>
            <person name="Graham J."/>
            <person name="Grandbois E."/>
            <person name="Grewal S."/>
            <person name="Gyaltsen K."/>
            <person name="Hafez N."/>
            <person name="Hagos B."/>
            <person name="Hall J."/>
            <person name="Henson C."/>
            <person name="Hollinger A."/>
            <person name="Honan T."/>
            <person name="Huard M.D."/>
            <person name="Hughes L."/>
            <person name="Hurhula B."/>
            <person name="Husby M.E."/>
            <person name="Kamat A."/>
            <person name="Kanga B."/>
            <person name="Kashin S."/>
            <person name="Khazanovich D."/>
            <person name="Kisner P."/>
            <person name="Lance K."/>
            <person name="Lara M."/>
            <person name="Lee W."/>
            <person name="Lennon N."/>
            <person name="Letendre F."/>
            <person name="LeVine R."/>
            <person name="Lipovsky A."/>
            <person name="Liu X."/>
            <person name="Liu J."/>
            <person name="Liu S."/>
            <person name="Lokyitsang T."/>
            <person name="Lokyitsang Y."/>
            <person name="Lubonja R."/>
            <person name="Lui A."/>
            <person name="MacDonald P."/>
            <person name="Magnisalis V."/>
            <person name="Maru K."/>
            <person name="Matthews C."/>
            <person name="McCusker W."/>
            <person name="McDonough S."/>
            <person name="Mehta T."/>
            <person name="Meldrim J."/>
            <person name="Meneus L."/>
            <person name="Mihai O."/>
            <person name="Mihalev A."/>
            <person name="Mihova T."/>
            <person name="Mittelman R."/>
            <person name="Mlenga V."/>
            <person name="Montmayeur A."/>
            <person name="Mulrain L."/>
            <person name="Navidi A."/>
            <person name="Naylor J."/>
            <person name="Negash T."/>
            <person name="Nguyen T."/>
            <person name="Nguyen N."/>
            <person name="Nicol R."/>
            <person name="Norbu C."/>
            <person name="Norbu N."/>
            <person name="Novod N."/>
            <person name="O'Neill B."/>
            <person name="Osman S."/>
            <person name="Markiewicz E."/>
            <person name="Oyono O.L."/>
            <person name="Patti C."/>
            <person name="Phunkhang P."/>
            <person name="Pierre F."/>
            <person name="Priest M."/>
            <person name="Raghuraman S."/>
            <person name="Rege F."/>
            <person name="Reyes R."/>
            <person name="Rise C."/>
            <person name="Rogov P."/>
            <person name="Ross K."/>
            <person name="Ryan E."/>
            <person name="Settipalli S."/>
            <person name="Shea T."/>
            <person name="Sherpa N."/>
            <person name="Shi L."/>
            <person name="Shih D."/>
            <person name="Sparrow T."/>
            <person name="Spaulding J."/>
            <person name="Stalker J."/>
            <person name="Stange-Thomann N."/>
            <person name="Stavropoulos S."/>
            <person name="Stone C."/>
            <person name="Strader C."/>
            <person name="Tesfaye S."/>
            <person name="Thomson T."/>
            <person name="Thoulutsang Y."/>
            <person name="Thoulutsang D."/>
            <person name="Topham K."/>
            <person name="Topping I."/>
            <person name="Tsamla T."/>
            <person name="Vassiliev H."/>
            <person name="Vo A."/>
            <person name="Wangchuk T."/>
            <person name="Wangdi T."/>
            <person name="Weiand M."/>
            <person name="Wilkinson J."/>
            <person name="Wilson A."/>
            <person name="Yadav S."/>
            <person name="Young G."/>
            <person name="Yu Q."/>
            <person name="Zembek L."/>
            <person name="Zhong D."/>
            <person name="Zimmer A."/>
            <person name="Zwirko Z."/>
            <person name="Jaffe D.B."/>
            <person name="Alvarez P."/>
            <person name="Brockman W."/>
            <person name="Butler J."/>
            <person name="Chin C."/>
            <person name="Gnerre S."/>
            <person name="Grabherr M."/>
            <person name="Kleber M."/>
            <person name="Mauceli E."/>
            <person name="MacCallum I."/>
        </authorList>
    </citation>
    <scope>NUCLEOTIDE SEQUENCE [LARGE SCALE GENOMIC DNA]</scope>
    <source>
        <strain evidence="4">Tucson 15287-2541.00</strain>
    </source>
</reference>
<evidence type="ECO:0000313" key="3">
    <source>
        <dbReference type="EMBL" id="EDV93711.1"/>
    </source>
</evidence>
<dbReference type="InParanoid" id="B4JGL4"/>
<dbReference type="EMBL" id="CH916369">
    <property type="protein sequence ID" value="EDV93711.1"/>
    <property type="molecule type" value="Genomic_DNA"/>
</dbReference>
<evidence type="ECO:0000256" key="2">
    <source>
        <dbReference type="SAM" id="SignalP"/>
    </source>
</evidence>
<protein>
    <submittedName>
        <fullName evidence="3">GH18134</fullName>
    </submittedName>
</protein>
<evidence type="ECO:0000313" key="4">
    <source>
        <dbReference type="Proteomes" id="UP000001070"/>
    </source>
</evidence>